<dbReference type="Proteomes" id="UP000185728">
    <property type="component" value="Unassembled WGS sequence"/>
</dbReference>
<dbReference type="InterPro" id="IPR025411">
    <property type="entry name" value="DUF4136"/>
</dbReference>
<protein>
    <recommendedName>
        <fullName evidence="1">DUF4136 domain-containing protein</fullName>
    </recommendedName>
</protein>
<feature type="domain" description="DUF4136" evidence="1">
    <location>
        <begin position="21"/>
        <end position="171"/>
    </location>
</feature>
<keyword evidence="3" id="KW-1185">Reference proteome</keyword>
<dbReference type="PROSITE" id="PS51257">
    <property type="entry name" value="PROKAR_LIPOPROTEIN"/>
    <property type="match status" value="1"/>
</dbReference>
<accession>A0ABY1L051</accession>
<dbReference type="EMBL" id="FTOB01000004">
    <property type="protein sequence ID" value="SIS83670.1"/>
    <property type="molecule type" value="Genomic_DNA"/>
</dbReference>
<organism evidence="2 3">
    <name type="scientific">Zobellia uliginosa</name>
    <dbReference type="NCBI Taxonomy" id="143224"/>
    <lineage>
        <taxon>Bacteria</taxon>
        <taxon>Pseudomonadati</taxon>
        <taxon>Bacteroidota</taxon>
        <taxon>Flavobacteriia</taxon>
        <taxon>Flavobacteriales</taxon>
        <taxon>Flavobacteriaceae</taxon>
        <taxon>Zobellia</taxon>
    </lineage>
</organism>
<reference evidence="2 3" key="1">
    <citation type="submission" date="2017-01" db="EMBL/GenBank/DDBJ databases">
        <authorList>
            <person name="Varghese N."/>
            <person name="Submissions S."/>
        </authorList>
    </citation>
    <scope>NUCLEOTIDE SEQUENCE [LARGE SCALE GENOMIC DNA]</scope>
    <source>
        <strain evidence="2 3">DSM 2061</strain>
    </source>
</reference>
<comment type="caution">
    <text evidence="2">The sequence shown here is derived from an EMBL/GenBank/DDBJ whole genome shotgun (WGS) entry which is preliminary data.</text>
</comment>
<dbReference type="Pfam" id="PF13590">
    <property type="entry name" value="DUF4136"/>
    <property type="match status" value="1"/>
</dbReference>
<dbReference type="Gene3D" id="3.30.160.670">
    <property type="match status" value="1"/>
</dbReference>
<evidence type="ECO:0000313" key="3">
    <source>
        <dbReference type="Proteomes" id="UP000185728"/>
    </source>
</evidence>
<evidence type="ECO:0000259" key="1">
    <source>
        <dbReference type="Pfam" id="PF13590"/>
    </source>
</evidence>
<evidence type="ECO:0000313" key="2">
    <source>
        <dbReference type="EMBL" id="SIS83670.1"/>
    </source>
</evidence>
<proteinExistence type="predicted"/>
<gene>
    <name evidence="2" type="ORF">SAMN05421766_104270</name>
</gene>
<dbReference type="RefSeq" id="WP_076455815.1">
    <property type="nucleotide sequence ID" value="NZ_FTOB01000004.1"/>
</dbReference>
<sequence length="173" mass="19553">MKNVFTFILVLFLASCNAIRVNYDYDKKTDFTNYSTYNYYPDMDTGLSELDAKRLLDAVNSEMQLKGIRFSEDPDFFINIESNSFQAPRSNTVGVGVGGTGRSVGGGVSVGIPVGQPKMEREIRFDFVDTKKDELFWQGQGQSTFKENISPEEREEKLRALAAKVFSKYPPKK</sequence>
<name>A0ABY1L051_9FLAO</name>